<keyword evidence="1" id="KW-0812">Transmembrane</keyword>
<sequence length="207" mass="22321">MVAGTIAAVVLAGATGFVGYALGAAVGLVVGLVVGGVAGAVFGWAVATARPYDFSAGIGIFRYVVDLTWSLPNTLIGAVYLTGNLIGGNRVERHYSLHSGCVQLTRGVFPRINGVSYLTTIGTVIAGVAPAVHAHEHGHVLQARIFGPFYVPLVLVNYALATVIPFWWLYHDHSRYPIRKFGAYFMDGVYPHVWNEAWCYRVYGPPR</sequence>
<keyword evidence="1" id="KW-1133">Transmembrane helix</keyword>
<organism evidence="2 3">
    <name type="scientific">Actinopolymorpha pittospori</name>
    <dbReference type="NCBI Taxonomy" id="648752"/>
    <lineage>
        <taxon>Bacteria</taxon>
        <taxon>Bacillati</taxon>
        <taxon>Actinomycetota</taxon>
        <taxon>Actinomycetes</taxon>
        <taxon>Propionibacteriales</taxon>
        <taxon>Actinopolymorphaceae</taxon>
        <taxon>Actinopolymorpha</taxon>
    </lineage>
</organism>
<gene>
    <name evidence="2" type="ORF">HEB94_009572</name>
</gene>
<protein>
    <recommendedName>
        <fullName evidence="4">Glycine zipper family protein</fullName>
    </recommendedName>
</protein>
<evidence type="ECO:0000313" key="2">
    <source>
        <dbReference type="EMBL" id="MBE1612724.1"/>
    </source>
</evidence>
<evidence type="ECO:0000313" key="3">
    <source>
        <dbReference type="Proteomes" id="UP000638648"/>
    </source>
</evidence>
<feature type="transmembrane region" description="Helical" evidence="1">
    <location>
        <begin position="115"/>
        <end position="133"/>
    </location>
</feature>
<evidence type="ECO:0008006" key="4">
    <source>
        <dbReference type="Google" id="ProtNLM"/>
    </source>
</evidence>
<proteinExistence type="predicted"/>
<keyword evidence="1" id="KW-0472">Membrane</keyword>
<dbReference type="RefSeq" id="WP_192755717.1">
    <property type="nucleotide sequence ID" value="NZ_BAABJL010000084.1"/>
</dbReference>
<feature type="transmembrane region" description="Helical" evidence="1">
    <location>
        <begin position="26"/>
        <end position="47"/>
    </location>
</feature>
<keyword evidence="3" id="KW-1185">Reference proteome</keyword>
<reference evidence="2" key="1">
    <citation type="submission" date="2020-10" db="EMBL/GenBank/DDBJ databases">
        <title>Sequencing the genomes of 1000 actinobacteria strains.</title>
        <authorList>
            <person name="Klenk H.-P."/>
        </authorList>
    </citation>
    <scope>NUCLEOTIDE SEQUENCE</scope>
    <source>
        <strain evidence="2">DSM 45354</strain>
    </source>
</reference>
<accession>A0A927REY4</accession>
<dbReference type="Proteomes" id="UP000638648">
    <property type="component" value="Unassembled WGS sequence"/>
</dbReference>
<dbReference type="EMBL" id="JADBEM010000001">
    <property type="protein sequence ID" value="MBE1612724.1"/>
    <property type="molecule type" value="Genomic_DNA"/>
</dbReference>
<comment type="caution">
    <text evidence="2">The sequence shown here is derived from an EMBL/GenBank/DDBJ whole genome shotgun (WGS) entry which is preliminary data.</text>
</comment>
<feature type="transmembrane region" description="Helical" evidence="1">
    <location>
        <begin position="145"/>
        <end position="170"/>
    </location>
</feature>
<evidence type="ECO:0000256" key="1">
    <source>
        <dbReference type="SAM" id="Phobius"/>
    </source>
</evidence>
<dbReference type="AlphaFoldDB" id="A0A927REY4"/>
<name>A0A927REY4_9ACTN</name>